<gene>
    <name evidence="2" type="ORF">EK21DRAFT_67328</name>
</gene>
<evidence type="ECO:0000256" key="1">
    <source>
        <dbReference type="SAM" id="Phobius"/>
    </source>
</evidence>
<organism evidence="2 3">
    <name type="scientific">Setomelanomma holmii</name>
    <dbReference type="NCBI Taxonomy" id="210430"/>
    <lineage>
        <taxon>Eukaryota</taxon>
        <taxon>Fungi</taxon>
        <taxon>Dikarya</taxon>
        <taxon>Ascomycota</taxon>
        <taxon>Pezizomycotina</taxon>
        <taxon>Dothideomycetes</taxon>
        <taxon>Pleosporomycetidae</taxon>
        <taxon>Pleosporales</taxon>
        <taxon>Pleosporineae</taxon>
        <taxon>Phaeosphaeriaceae</taxon>
        <taxon>Setomelanomma</taxon>
    </lineage>
</organism>
<evidence type="ECO:0000313" key="3">
    <source>
        <dbReference type="Proteomes" id="UP000799777"/>
    </source>
</evidence>
<dbReference type="EMBL" id="ML978198">
    <property type="protein sequence ID" value="KAF2029630.1"/>
    <property type="molecule type" value="Genomic_DNA"/>
</dbReference>
<name>A0A9P4H9P2_9PLEO</name>
<keyword evidence="1" id="KW-1133">Transmembrane helix</keyword>
<accession>A0A9P4H9P2</accession>
<evidence type="ECO:0000313" key="2">
    <source>
        <dbReference type="EMBL" id="KAF2029630.1"/>
    </source>
</evidence>
<keyword evidence="1" id="KW-0472">Membrane</keyword>
<reference evidence="2" key="1">
    <citation type="journal article" date="2020" name="Stud. Mycol.">
        <title>101 Dothideomycetes genomes: a test case for predicting lifestyles and emergence of pathogens.</title>
        <authorList>
            <person name="Haridas S."/>
            <person name="Albert R."/>
            <person name="Binder M."/>
            <person name="Bloem J."/>
            <person name="Labutti K."/>
            <person name="Salamov A."/>
            <person name="Andreopoulos B."/>
            <person name="Baker S."/>
            <person name="Barry K."/>
            <person name="Bills G."/>
            <person name="Bluhm B."/>
            <person name="Cannon C."/>
            <person name="Castanera R."/>
            <person name="Culley D."/>
            <person name="Daum C."/>
            <person name="Ezra D."/>
            <person name="Gonzalez J."/>
            <person name="Henrissat B."/>
            <person name="Kuo A."/>
            <person name="Liang C."/>
            <person name="Lipzen A."/>
            <person name="Lutzoni F."/>
            <person name="Magnuson J."/>
            <person name="Mondo S."/>
            <person name="Nolan M."/>
            <person name="Ohm R."/>
            <person name="Pangilinan J."/>
            <person name="Park H.-J."/>
            <person name="Ramirez L."/>
            <person name="Alfaro M."/>
            <person name="Sun H."/>
            <person name="Tritt A."/>
            <person name="Yoshinaga Y."/>
            <person name="Zwiers L.-H."/>
            <person name="Turgeon B."/>
            <person name="Goodwin S."/>
            <person name="Spatafora J."/>
            <person name="Crous P."/>
            <person name="Grigoriev I."/>
        </authorList>
    </citation>
    <scope>NUCLEOTIDE SEQUENCE</scope>
    <source>
        <strain evidence="2">CBS 110217</strain>
    </source>
</reference>
<dbReference type="AlphaFoldDB" id="A0A9P4H9P2"/>
<feature type="transmembrane region" description="Helical" evidence="1">
    <location>
        <begin position="22"/>
        <end position="46"/>
    </location>
</feature>
<dbReference type="OrthoDB" id="3782907at2759"/>
<keyword evidence="3" id="KW-1185">Reference proteome</keyword>
<proteinExistence type="predicted"/>
<sequence>TVPSATSLGYAPPATGKITSSAIILLVFGGIIEFWIVFALIFAAVTRDSGQPYLDRVRNVLKFQLR</sequence>
<protein>
    <submittedName>
        <fullName evidence="2">Uncharacterized protein</fullName>
    </submittedName>
</protein>
<comment type="caution">
    <text evidence="2">The sequence shown here is derived from an EMBL/GenBank/DDBJ whole genome shotgun (WGS) entry which is preliminary data.</text>
</comment>
<feature type="non-terminal residue" evidence="2">
    <location>
        <position position="1"/>
    </location>
</feature>
<keyword evidence="1" id="KW-0812">Transmembrane</keyword>
<dbReference type="Proteomes" id="UP000799777">
    <property type="component" value="Unassembled WGS sequence"/>
</dbReference>